<evidence type="ECO:0000313" key="2">
    <source>
        <dbReference type="Proteomes" id="UP000235034"/>
    </source>
</evidence>
<protein>
    <submittedName>
        <fullName evidence="1">Uncharacterized protein</fullName>
    </submittedName>
</protein>
<reference evidence="1 2" key="1">
    <citation type="submission" date="2017-07" db="EMBL/GenBank/DDBJ databases">
        <title>Bifidobacterium novel species.</title>
        <authorList>
            <person name="Lugli G.A."/>
            <person name="Milani C."/>
            <person name="Duranti S."/>
            <person name="Mangifesta M."/>
        </authorList>
    </citation>
    <scope>NUCLEOTIDE SEQUENCE [LARGE SCALE GENOMIC DNA]</scope>
    <source>
        <strain evidence="1 2">77</strain>
    </source>
</reference>
<dbReference type="OrthoDB" id="3232337at2"/>
<dbReference type="AlphaFoldDB" id="A0A2N5J5G1"/>
<evidence type="ECO:0000313" key="1">
    <source>
        <dbReference type="EMBL" id="PLS29436.1"/>
    </source>
</evidence>
<dbReference type="EMBL" id="NMWT01000003">
    <property type="protein sequence ID" value="PLS29436.1"/>
    <property type="molecule type" value="Genomic_DNA"/>
</dbReference>
<proteinExistence type="predicted"/>
<name>A0A2N5J5G1_9BIFI</name>
<keyword evidence="2" id="KW-1185">Reference proteome</keyword>
<sequence length="190" mass="21884">MDEATAEKLAKAAYPDWDICGAAENDLAYVFLGDYYDGETGALSHIAVDKSNDSVHLLVPGTAEDKRYWPIDTKILWTLFYEPGYEKTERGWRPQQTRYTEDLGGKIEEILMSILRREGLDDVIVQAMDCINHNEWDVGISIGFEALLHRRIKLEPESLDVFGRFARQYASNDGYLEDDFLEQYENFKNL</sequence>
<organism evidence="1 2">
    <name type="scientific">Bifidobacterium parmae</name>
    <dbReference type="NCBI Taxonomy" id="361854"/>
    <lineage>
        <taxon>Bacteria</taxon>
        <taxon>Bacillati</taxon>
        <taxon>Actinomycetota</taxon>
        <taxon>Actinomycetes</taxon>
        <taxon>Bifidobacteriales</taxon>
        <taxon>Bifidobacteriaceae</taxon>
        <taxon>Bifidobacterium</taxon>
    </lineage>
</organism>
<comment type="caution">
    <text evidence="1">The sequence shown here is derived from an EMBL/GenBank/DDBJ whole genome shotgun (WGS) entry which is preliminary data.</text>
</comment>
<accession>A0A2N5J5G1</accession>
<gene>
    <name evidence="1" type="ORF">Uis4E_0310</name>
</gene>
<dbReference type="Proteomes" id="UP000235034">
    <property type="component" value="Unassembled WGS sequence"/>
</dbReference>
<dbReference type="RefSeq" id="WP_133125372.1">
    <property type="nucleotide sequence ID" value="NZ_NMWT01000003.1"/>
</dbReference>